<gene>
    <name evidence="2" type="ORF">CGZ75_20975</name>
</gene>
<proteinExistence type="predicted"/>
<accession>A0A229NUC3</accession>
<dbReference type="AlphaFoldDB" id="A0A229NUC3"/>
<feature type="domain" description="Thioredoxin" evidence="1">
    <location>
        <begin position="24"/>
        <end position="100"/>
    </location>
</feature>
<dbReference type="InterPro" id="IPR036249">
    <property type="entry name" value="Thioredoxin-like_sf"/>
</dbReference>
<evidence type="ECO:0000259" key="1">
    <source>
        <dbReference type="Pfam" id="PF00085"/>
    </source>
</evidence>
<name>A0A229NUC3_9BACL</name>
<dbReference type="Proteomes" id="UP000215145">
    <property type="component" value="Unassembled WGS sequence"/>
</dbReference>
<dbReference type="Gene3D" id="3.40.30.10">
    <property type="entry name" value="Glutaredoxin"/>
    <property type="match status" value="1"/>
</dbReference>
<evidence type="ECO:0000313" key="3">
    <source>
        <dbReference type="Proteomes" id="UP000215145"/>
    </source>
</evidence>
<dbReference type="InterPro" id="IPR013766">
    <property type="entry name" value="Thioredoxin_domain"/>
</dbReference>
<dbReference type="OrthoDB" id="5784238at2"/>
<dbReference type="CDD" id="cd02947">
    <property type="entry name" value="TRX_family"/>
    <property type="match status" value="1"/>
</dbReference>
<dbReference type="Pfam" id="PF00085">
    <property type="entry name" value="Thioredoxin"/>
    <property type="match status" value="1"/>
</dbReference>
<comment type="caution">
    <text evidence="2">The sequence shown here is derived from an EMBL/GenBank/DDBJ whole genome shotgun (WGS) entry which is preliminary data.</text>
</comment>
<sequence>MSLTEISEKSFLSLGRLHRKEALFFSTPLCGTCKVGERMLEIAAAAPGAMPVAKLNVNFAPQLRERWRVASVPALVVLEDGKPVRIVYAMRSAGDLYEALRLQEQD</sequence>
<evidence type="ECO:0000313" key="2">
    <source>
        <dbReference type="EMBL" id="OXM13516.1"/>
    </source>
</evidence>
<dbReference type="SUPFAM" id="SSF52833">
    <property type="entry name" value="Thioredoxin-like"/>
    <property type="match status" value="1"/>
</dbReference>
<protein>
    <recommendedName>
        <fullName evidence="1">Thioredoxin domain-containing protein</fullName>
    </recommendedName>
</protein>
<dbReference type="RefSeq" id="WP_089526221.1">
    <property type="nucleotide sequence ID" value="NZ_NMUQ01000003.1"/>
</dbReference>
<reference evidence="2 3" key="1">
    <citation type="submission" date="2017-07" db="EMBL/GenBank/DDBJ databases">
        <title>Paenibacillus herberti R33 genome sequencing and assembly.</title>
        <authorList>
            <person name="Su W."/>
        </authorList>
    </citation>
    <scope>NUCLEOTIDE SEQUENCE [LARGE SCALE GENOMIC DNA]</scope>
    <source>
        <strain evidence="2 3">R33</strain>
    </source>
</reference>
<dbReference type="EMBL" id="NMUQ01000003">
    <property type="protein sequence ID" value="OXM13516.1"/>
    <property type="molecule type" value="Genomic_DNA"/>
</dbReference>
<organism evidence="2 3">
    <name type="scientific">Paenibacillus herberti</name>
    <dbReference type="NCBI Taxonomy" id="1619309"/>
    <lineage>
        <taxon>Bacteria</taxon>
        <taxon>Bacillati</taxon>
        <taxon>Bacillota</taxon>
        <taxon>Bacilli</taxon>
        <taxon>Bacillales</taxon>
        <taxon>Paenibacillaceae</taxon>
        <taxon>Paenibacillus</taxon>
    </lineage>
</organism>
<keyword evidence="3" id="KW-1185">Reference proteome</keyword>